<dbReference type="EMBL" id="CP003319">
    <property type="protein sequence ID" value="AFB31832.1"/>
    <property type="molecule type" value="Genomic_DNA"/>
</dbReference>
<name>H6QJI2_RICMA</name>
<protein>
    <submittedName>
        <fullName evidence="1">Uncharacterized protein</fullName>
    </submittedName>
</protein>
<dbReference type="HOGENOM" id="CLU_3414975_0_0_5"/>
<organism evidence="1 2">
    <name type="scientific">Rickettsia massiliae str. AZT80</name>
    <dbReference type="NCBI Taxonomy" id="1105112"/>
    <lineage>
        <taxon>Bacteria</taxon>
        <taxon>Pseudomonadati</taxon>
        <taxon>Pseudomonadota</taxon>
        <taxon>Alphaproteobacteria</taxon>
        <taxon>Rickettsiales</taxon>
        <taxon>Rickettsiaceae</taxon>
        <taxon>Rickettsieae</taxon>
        <taxon>Rickettsia</taxon>
        <taxon>spotted fever group</taxon>
    </lineage>
</organism>
<reference evidence="2" key="1">
    <citation type="submission" date="2012-02" db="EMBL/GenBank/DDBJ databases">
        <title>Complete genome sequence of Rickettsia parkeri strain Portsmouth.</title>
        <authorList>
            <person name="Johnson S.L."/>
            <person name="Munk A.C."/>
            <person name="Han S."/>
            <person name="Bruce D.C."/>
            <person name="Dasch G.A."/>
        </authorList>
    </citation>
    <scope>NUCLEOTIDE SEQUENCE [LARGE SCALE GENOMIC DNA]</scope>
    <source>
        <strain evidence="2">AZT80 (RMB)</strain>
    </source>
</reference>
<sequence>MKSQDRQAVDAQITGITDENNLTLKEM</sequence>
<proteinExistence type="predicted"/>
<gene>
    <name evidence="1" type="ORF">RMB_05355</name>
</gene>
<dbReference type="Proteomes" id="UP000007999">
    <property type="component" value="Chromosome"/>
</dbReference>
<evidence type="ECO:0000313" key="2">
    <source>
        <dbReference type="Proteomes" id="UP000007999"/>
    </source>
</evidence>
<dbReference type="AlphaFoldDB" id="H6QJI2"/>
<accession>H6QJI2</accession>
<dbReference type="KEGG" id="rmi:RMB_05355"/>
<evidence type="ECO:0000313" key="1">
    <source>
        <dbReference type="EMBL" id="AFB31832.1"/>
    </source>
</evidence>